<name>A0A419DCC9_9BACT</name>
<evidence type="ECO:0000313" key="3">
    <source>
        <dbReference type="EMBL" id="RJO60764.1"/>
    </source>
</evidence>
<evidence type="ECO:0000256" key="2">
    <source>
        <dbReference type="SAM" id="Phobius"/>
    </source>
</evidence>
<organism evidence="3 4">
    <name type="scientific">candidate division WS5 bacterium</name>
    <dbReference type="NCBI Taxonomy" id="2093353"/>
    <lineage>
        <taxon>Bacteria</taxon>
        <taxon>candidate division WS5</taxon>
    </lineage>
</organism>
<feature type="transmembrane region" description="Helical" evidence="2">
    <location>
        <begin position="76"/>
        <end position="101"/>
    </location>
</feature>
<dbReference type="EMBL" id="QZJW01000039">
    <property type="protein sequence ID" value="RJO60764.1"/>
    <property type="molecule type" value="Genomic_DNA"/>
</dbReference>
<keyword evidence="2" id="KW-1133">Transmembrane helix</keyword>
<reference evidence="3 4" key="1">
    <citation type="journal article" date="2017" name="ISME J.">
        <title>Energy and carbon metabolisms in a deep terrestrial subsurface fluid microbial community.</title>
        <authorList>
            <person name="Momper L."/>
            <person name="Jungbluth S.P."/>
            <person name="Lee M.D."/>
            <person name="Amend J.P."/>
        </authorList>
    </citation>
    <scope>NUCLEOTIDE SEQUENCE [LARGE SCALE GENOMIC DNA]</scope>
    <source>
        <strain evidence="3">SURF_29</strain>
    </source>
</reference>
<feature type="region of interest" description="Disordered" evidence="1">
    <location>
        <begin position="1"/>
        <end position="45"/>
    </location>
</feature>
<accession>A0A419DCC9</accession>
<evidence type="ECO:0000313" key="4">
    <source>
        <dbReference type="Proteomes" id="UP000285655"/>
    </source>
</evidence>
<dbReference type="AlphaFoldDB" id="A0A419DCC9"/>
<proteinExistence type="predicted"/>
<comment type="caution">
    <text evidence="3">The sequence shown here is derived from an EMBL/GenBank/DDBJ whole genome shotgun (WGS) entry which is preliminary data.</text>
</comment>
<dbReference type="Proteomes" id="UP000285655">
    <property type="component" value="Unassembled WGS sequence"/>
</dbReference>
<keyword evidence="2" id="KW-0812">Transmembrane</keyword>
<gene>
    <name evidence="3" type="ORF">C4544_04480</name>
</gene>
<keyword evidence="2" id="KW-0472">Membrane</keyword>
<protein>
    <submittedName>
        <fullName evidence="3">Uncharacterized protein</fullName>
    </submittedName>
</protein>
<feature type="compositionally biased region" description="Basic and acidic residues" evidence="1">
    <location>
        <begin position="1"/>
        <end position="18"/>
    </location>
</feature>
<evidence type="ECO:0000256" key="1">
    <source>
        <dbReference type="SAM" id="MobiDB-lite"/>
    </source>
</evidence>
<sequence>MVKKKEENKGTEKQKDPTSLKLRGTSKKTHTTSQDAGQKNLKAEEPEVVEGEVVQSQPQSQVNAQVQVSSGNGKKIACCCGIGCVILILFWLLMSVLPFVLPIPWI</sequence>